<keyword evidence="2" id="KW-0812">Transmembrane</keyword>
<keyword evidence="2" id="KW-0472">Membrane</keyword>
<accession>A0AAD5LSB9</accession>
<organism evidence="4 5">
    <name type="scientific">Pythium insidiosum</name>
    <name type="common">Pythiosis disease agent</name>
    <dbReference type="NCBI Taxonomy" id="114742"/>
    <lineage>
        <taxon>Eukaryota</taxon>
        <taxon>Sar</taxon>
        <taxon>Stramenopiles</taxon>
        <taxon>Oomycota</taxon>
        <taxon>Peronosporomycetes</taxon>
        <taxon>Pythiales</taxon>
        <taxon>Pythiaceae</taxon>
        <taxon>Pythium</taxon>
    </lineage>
</organism>
<keyword evidence="2" id="KW-1133">Transmembrane helix</keyword>
<proteinExistence type="predicted"/>
<comment type="caution">
    <text evidence="4">The sequence shown here is derived from an EMBL/GenBank/DDBJ whole genome shotgun (WGS) entry which is preliminary data.</text>
</comment>
<dbReference type="Proteomes" id="UP001209570">
    <property type="component" value="Unassembled WGS sequence"/>
</dbReference>
<reference evidence="4" key="1">
    <citation type="submission" date="2021-12" db="EMBL/GenBank/DDBJ databases">
        <title>Prjna785345.</title>
        <authorList>
            <person name="Rujirawat T."/>
            <person name="Krajaejun T."/>
        </authorList>
    </citation>
    <scope>NUCLEOTIDE SEQUENCE</scope>
    <source>
        <strain evidence="4">Pi057C3</strain>
    </source>
</reference>
<name>A0AAD5LSB9_PYTIN</name>
<dbReference type="EMBL" id="JAKCXM010000734">
    <property type="protein sequence ID" value="KAJ0392062.1"/>
    <property type="molecule type" value="Genomic_DNA"/>
</dbReference>
<evidence type="ECO:0000256" key="1">
    <source>
        <dbReference type="SAM" id="MobiDB-lite"/>
    </source>
</evidence>
<evidence type="ECO:0000313" key="4">
    <source>
        <dbReference type="EMBL" id="KAJ0392062.1"/>
    </source>
</evidence>
<feature type="chain" id="PRO_5041915693" evidence="3">
    <location>
        <begin position="27"/>
        <end position="1620"/>
    </location>
</feature>
<keyword evidence="5" id="KW-1185">Reference proteome</keyword>
<feature type="signal peptide" evidence="3">
    <location>
        <begin position="1"/>
        <end position="26"/>
    </location>
</feature>
<protein>
    <submittedName>
        <fullName evidence="4">Uncharacterized protein</fullName>
    </submittedName>
</protein>
<feature type="transmembrane region" description="Helical" evidence="2">
    <location>
        <begin position="277"/>
        <end position="305"/>
    </location>
</feature>
<evidence type="ECO:0000313" key="5">
    <source>
        <dbReference type="Proteomes" id="UP001209570"/>
    </source>
</evidence>
<evidence type="ECO:0000256" key="2">
    <source>
        <dbReference type="SAM" id="Phobius"/>
    </source>
</evidence>
<gene>
    <name evidence="4" type="ORF">P43SY_011130</name>
</gene>
<feature type="region of interest" description="Disordered" evidence="1">
    <location>
        <begin position="575"/>
        <end position="656"/>
    </location>
</feature>
<keyword evidence="3" id="KW-0732">Signal</keyword>
<sequence length="1620" mass="176133">MLRAPRMRRVWALAVLALSVGHHAFAQTPTAPSGIDFASLGESSNNEEDVGRLNRAGVNADANMDAAAVVAVTPQPSSTSAPPAPDSHVVRSDFSVLNGSYDAARVSDKTVSPAPTPVVVATQAPIVHHSNNFALLNGSVDAARLGETPAPPTVSVVVLSNAASVAFSALPVSSSNDIQGFPFADAPTTAATESVVIAATPGPSPVANGTQQDDSWWQQQVCASSPESCAIVSSKGMFDRRLAVAAAAAATVPAPGDLSGVESSLRQAATFRLASNLMLVAASFASTGVGLLLGAFAIVLCIFFATSAGEAVRQLLIAVNSQYLELDEVVRQTAMRLEASTEVIAIRRLVGESNTYHRALMTAAKSAKKDSPGAVGQAIRSYCEQHSYQQFFDALFDVDRAKSGIQQFYATRSAGYVGESAFYLSGLFNAYLSYIKCELSKARSQEDLTSLQGVDKSLRDKMTRTAKDMATTAEKMRTDMAAGIKDELARAVTGKEKADIAALNDKYDWVEFKSDVSPVFNCAQLGTEVVDTECGLVTISKDYRCHFFGWHRRGEEGATFKTGVALEDEYNGIPDNQRCGFGKTKEPTPRPAPEPPMQRWLSEASTQRRATPSPVPRKLESKTPAYDAYVRASRDKGSAPPVPDTVPNSELTEESKNALDPLQQQLNAAANEKERMNILANSYNDSSTLSQSIKSRDMAMWFALETNLKEVKDAYDERDAIVDGVSGTVKDVHEIEKGRIKLIQDDIVTTGTEQVRALVDLEVQTTGQHLQELGEMDKIDGQLNTLETTLDTGFTGTGSDIDTVERDTTAALNKLGGTVLDAGAKTREQVKSVIQQATAKTMAHLDNLEDLVESKSNEKLLAIQGLQSLVERSSNELRQNVADELDNRVSQLQSRVASAASYIAGTAEVTANALVSESDALRTELGRRIAFMTKQLEVIDGRISLTQKALQRLDGQVDEILGFMASINTRLTGIFRTLRDLPNRIRQVVMVKSVQDKFRDAERLSFAYANYMKRSMNQLQAFEFLQQCNVVREALLFDSLLERLSRSELVLRRELAAFNDSRVDYEQYGNRIAIAAYHLRYMLLPCGNMRDLEKTGKAVFGEATSRAQADKLNTAIWTFQMNMEETVPRLFLQKVYNAAYLQTSLEDARRSVNGSEAFSLPAIETLRFQLQQQVGSFAAVTVINAPQRGLVGVWTKGVSASALGVSRFGLVRVSPRDEELVVVYGATPQQIPRHLLDGFRIPITAADLTTDRLAALFQASAYAPFWAAGLIQSVVFVPRVEKTCPWAVAPNHFPFCWESGSIDDGGGCVCVQIEGLAPTADASAMTTQDGPTPWALKTTISGTGAAPRANFLIAAVDKFPTTLAARTEMLGQPLNRRRFALCMSTPPPARECLTAGGRSWCHQPPSSLTRCIANPAEIYNVVYANDTSSAVFIKDGLSVSSDMFRAMELGRGIPDVSFFSEQNGNGNYIVCTDCTMDVLRSVYLFRVMSFKIGRPAFEKTTVCRQHPRYQNVEFCSRGRENVLWTTEVLLEHELIASVQQFGRSLPSNLTDPQELATRVADHVNALLGSTLAFFKVYVAATGSFNATTNAANVWTSLPDQSARDERGWTVVPTCVRSPSS</sequence>
<evidence type="ECO:0000256" key="3">
    <source>
        <dbReference type="SAM" id="SignalP"/>
    </source>
</evidence>